<sequence length="45" mass="5415">TKFFPKSARWWEIQEEMLGIVNHQQGEKKWTNQYSESKGTKLDET</sequence>
<proteinExistence type="predicted"/>
<reference evidence="1" key="1">
    <citation type="journal article" date="2014" name="Front. Microbiol.">
        <title>High frequency of phylogenetically diverse reductive dehalogenase-homologous genes in deep subseafloor sedimentary metagenomes.</title>
        <authorList>
            <person name="Kawai M."/>
            <person name="Futagami T."/>
            <person name="Toyoda A."/>
            <person name="Takaki Y."/>
            <person name="Nishi S."/>
            <person name="Hori S."/>
            <person name="Arai W."/>
            <person name="Tsubouchi T."/>
            <person name="Morono Y."/>
            <person name="Uchiyama I."/>
            <person name="Ito T."/>
            <person name="Fujiyama A."/>
            <person name="Inagaki F."/>
            <person name="Takami H."/>
        </authorList>
    </citation>
    <scope>NUCLEOTIDE SEQUENCE</scope>
    <source>
        <strain evidence="1">Expedition CK06-06</strain>
    </source>
</reference>
<organism evidence="1">
    <name type="scientific">marine sediment metagenome</name>
    <dbReference type="NCBI Taxonomy" id="412755"/>
    <lineage>
        <taxon>unclassified sequences</taxon>
        <taxon>metagenomes</taxon>
        <taxon>ecological metagenomes</taxon>
    </lineage>
</organism>
<name>X1FH29_9ZZZZ</name>
<comment type="caution">
    <text evidence="1">The sequence shown here is derived from an EMBL/GenBank/DDBJ whole genome shotgun (WGS) entry which is preliminary data.</text>
</comment>
<feature type="non-terminal residue" evidence="1">
    <location>
        <position position="45"/>
    </location>
</feature>
<feature type="non-terminal residue" evidence="1">
    <location>
        <position position="1"/>
    </location>
</feature>
<protein>
    <submittedName>
        <fullName evidence="1">Uncharacterized protein</fullName>
    </submittedName>
</protein>
<dbReference type="AlphaFoldDB" id="X1FH29"/>
<dbReference type="EMBL" id="BART01042026">
    <property type="protein sequence ID" value="GAH20083.1"/>
    <property type="molecule type" value="Genomic_DNA"/>
</dbReference>
<gene>
    <name evidence="1" type="ORF">S01H4_67136</name>
</gene>
<evidence type="ECO:0000313" key="1">
    <source>
        <dbReference type="EMBL" id="GAH20083.1"/>
    </source>
</evidence>
<accession>X1FH29</accession>